<sequence length="208" mass="24138">MLGIVKADGRKIPLGATDWMCFPNLFVCDCGMALKGQQNSWHRAGRAHQQAQRIKALMENDCITFVEMGVRLGITRERVRQIAANLGYPRGRKRRRVCTIHHHRERFTNSVTAELRELRVISERWNFTFEPIMRDSYGIYFLRRRIMLNGFLCQIGSLCQHPLDYTVIPRIESHDFDFFLGRSIDGWAVIPQKEMPLSGTICVMGRPK</sequence>
<comment type="caution">
    <text evidence="1">The sequence shown here is derived from an EMBL/GenBank/DDBJ whole genome shotgun (WGS) entry which is preliminary data.</text>
</comment>
<evidence type="ECO:0000313" key="1">
    <source>
        <dbReference type="EMBL" id="KKL47440.1"/>
    </source>
</evidence>
<name>A0A0F9ERD8_9ZZZZ</name>
<reference evidence="1" key="1">
    <citation type="journal article" date="2015" name="Nature">
        <title>Complex archaea that bridge the gap between prokaryotes and eukaryotes.</title>
        <authorList>
            <person name="Spang A."/>
            <person name="Saw J.H."/>
            <person name="Jorgensen S.L."/>
            <person name="Zaremba-Niedzwiedzka K."/>
            <person name="Martijn J."/>
            <person name="Lind A.E."/>
            <person name="van Eijk R."/>
            <person name="Schleper C."/>
            <person name="Guy L."/>
            <person name="Ettema T.J."/>
        </authorList>
    </citation>
    <scope>NUCLEOTIDE SEQUENCE</scope>
</reference>
<proteinExistence type="predicted"/>
<organism evidence="1">
    <name type="scientific">marine sediment metagenome</name>
    <dbReference type="NCBI Taxonomy" id="412755"/>
    <lineage>
        <taxon>unclassified sequences</taxon>
        <taxon>metagenomes</taxon>
        <taxon>ecological metagenomes</taxon>
    </lineage>
</organism>
<feature type="non-terminal residue" evidence="1">
    <location>
        <position position="208"/>
    </location>
</feature>
<dbReference type="EMBL" id="LAZR01033664">
    <property type="protein sequence ID" value="KKL47440.1"/>
    <property type="molecule type" value="Genomic_DNA"/>
</dbReference>
<gene>
    <name evidence="1" type="ORF">LCGC14_2335500</name>
</gene>
<protein>
    <submittedName>
        <fullName evidence="1">Uncharacterized protein</fullName>
    </submittedName>
</protein>
<dbReference type="AlphaFoldDB" id="A0A0F9ERD8"/>
<accession>A0A0F9ERD8</accession>